<accession>A0A0F9SVZ6</accession>
<reference evidence="1" key="1">
    <citation type="journal article" date="2015" name="Nature">
        <title>Complex archaea that bridge the gap between prokaryotes and eukaryotes.</title>
        <authorList>
            <person name="Spang A."/>
            <person name="Saw J.H."/>
            <person name="Jorgensen S.L."/>
            <person name="Zaremba-Niedzwiedzka K."/>
            <person name="Martijn J."/>
            <person name="Lind A.E."/>
            <person name="van Eijk R."/>
            <person name="Schleper C."/>
            <person name="Guy L."/>
            <person name="Ettema T.J."/>
        </authorList>
    </citation>
    <scope>NUCLEOTIDE SEQUENCE</scope>
</reference>
<dbReference type="EMBL" id="LAZR01001668">
    <property type="protein sequence ID" value="KKN41096.1"/>
    <property type="molecule type" value="Genomic_DNA"/>
</dbReference>
<protein>
    <submittedName>
        <fullName evidence="1">Uncharacterized protein</fullName>
    </submittedName>
</protein>
<dbReference type="AlphaFoldDB" id="A0A0F9SVZ6"/>
<organism evidence="1">
    <name type="scientific">marine sediment metagenome</name>
    <dbReference type="NCBI Taxonomy" id="412755"/>
    <lineage>
        <taxon>unclassified sequences</taxon>
        <taxon>metagenomes</taxon>
        <taxon>ecological metagenomes</taxon>
    </lineage>
</organism>
<proteinExistence type="predicted"/>
<name>A0A0F9SVZ6_9ZZZZ</name>
<evidence type="ECO:0000313" key="1">
    <source>
        <dbReference type="EMBL" id="KKN41096.1"/>
    </source>
</evidence>
<sequence>MPEPWQYNPNLNETARLGGCQLGLVVDHRCNPLLCKFRCRIYLAPKEKRPMSAMCPREREHVIEQAAVICRH</sequence>
<comment type="caution">
    <text evidence="1">The sequence shown here is derived from an EMBL/GenBank/DDBJ whole genome shotgun (WGS) entry which is preliminary data.</text>
</comment>
<gene>
    <name evidence="1" type="ORF">LCGC14_0726570</name>
</gene>